<feature type="chain" id="PRO_5003838094" evidence="2">
    <location>
        <begin position="24"/>
        <end position="162"/>
    </location>
</feature>
<comment type="caution">
    <text evidence="3">The sequence shown here is derived from an EMBL/GenBank/DDBJ whole genome shotgun (WGS) entry which is preliminary data.</text>
</comment>
<evidence type="ECO:0000256" key="1">
    <source>
        <dbReference type="SAM" id="MobiDB-lite"/>
    </source>
</evidence>
<dbReference type="EMBL" id="AGNL01009520">
    <property type="protein sequence ID" value="EJK69815.1"/>
    <property type="molecule type" value="Genomic_DNA"/>
</dbReference>
<feature type="signal peptide" evidence="2">
    <location>
        <begin position="1"/>
        <end position="23"/>
    </location>
</feature>
<name>K0SWK9_THAOC</name>
<reference evidence="3 4" key="1">
    <citation type="journal article" date="2012" name="Genome Biol.">
        <title>Genome and low-iron response of an oceanic diatom adapted to chronic iron limitation.</title>
        <authorList>
            <person name="Lommer M."/>
            <person name="Specht M."/>
            <person name="Roy A.S."/>
            <person name="Kraemer L."/>
            <person name="Andreson R."/>
            <person name="Gutowska M.A."/>
            <person name="Wolf J."/>
            <person name="Bergner S.V."/>
            <person name="Schilhabel M.B."/>
            <person name="Klostermeier U.C."/>
            <person name="Beiko R.G."/>
            <person name="Rosenstiel P."/>
            <person name="Hippler M."/>
            <person name="Laroche J."/>
        </authorList>
    </citation>
    <scope>NUCLEOTIDE SEQUENCE [LARGE SCALE GENOMIC DNA]</scope>
    <source>
        <strain evidence="3 4">CCMP1005</strain>
    </source>
</reference>
<feature type="compositionally biased region" description="Basic residues" evidence="1">
    <location>
        <begin position="53"/>
        <end position="62"/>
    </location>
</feature>
<keyword evidence="2" id="KW-0732">Signal</keyword>
<organism evidence="3 4">
    <name type="scientific">Thalassiosira oceanica</name>
    <name type="common">Marine diatom</name>
    <dbReference type="NCBI Taxonomy" id="159749"/>
    <lineage>
        <taxon>Eukaryota</taxon>
        <taxon>Sar</taxon>
        <taxon>Stramenopiles</taxon>
        <taxon>Ochrophyta</taxon>
        <taxon>Bacillariophyta</taxon>
        <taxon>Coscinodiscophyceae</taxon>
        <taxon>Thalassiosirophycidae</taxon>
        <taxon>Thalassiosirales</taxon>
        <taxon>Thalassiosiraceae</taxon>
        <taxon>Thalassiosira</taxon>
    </lineage>
</organism>
<feature type="non-terminal residue" evidence="3">
    <location>
        <position position="162"/>
    </location>
</feature>
<evidence type="ECO:0000313" key="3">
    <source>
        <dbReference type="EMBL" id="EJK69815.1"/>
    </source>
</evidence>
<protein>
    <submittedName>
        <fullName evidence="3">Uncharacterized protein</fullName>
    </submittedName>
</protein>
<proteinExistence type="predicted"/>
<gene>
    <name evidence="3" type="ORF">THAOC_08890</name>
</gene>
<evidence type="ECO:0000256" key="2">
    <source>
        <dbReference type="SAM" id="SignalP"/>
    </source>
</evidence>
<dbReference type="AlphaFoldDB" id="K0SWK9"/>
<sequence length="162" mass="18116">MAITSIIRFACFRLLRIIRFSIAWYHKHYCAKAYVGATVEEEKGAGSTGGLPKRFKRARRQGGRQGPGNPNSRESSDNNLGPALAHAVPRTLPTGFDESVPTDRSQFCQVSYLTPGVASFPLSAAWSPVPELTKDIERRLYYNREDLQLSDGFALQIMHQEE</sequence>
<dbReference type="Proteomes" id="UP000266841">
    <property type="component" value="Unassembled WGS sequence"/>
</dbReference>
<feature type="region of interest" description="Disordered" evidence="1">
    <location>
        <begin position="43"/>
        <end position="84"/>
    </location>
</feature>
<evidence type="ECO:0000313" key="4">
    <source>
        <dbReference type="Proteomes" id="UP000266841"/>
    </source>
</evidence>
<accession>K0SWK9</accession>
<keyword evidence="4" id="KW-1185">Reference proteome</keyword>